<evidence type="ECO:0000313" key="1">
    <source>
        <dbReference type="Proteomes" id="UP000035642"/>
    </source>
</evidence>
<proteinExistence type="predicted"/>
<reference evidence="1" key="1">
    <citation type="submission" date="2012-09" db="EMBL/GenBank/DDBJ databases">
        <authorList>
            <person name="Martin A.A."/>
        </authorList>
    </citation>
    <scope>NUCLEOTIDE SEQUENCE</scope>
</reference>
<dbReference type="WBParaSite" id="ACAC_0000740201-mRNA-1">
    <property type="protein sequence ID" value="ACAC_0000740201-mRNA-1"/>
    <property type="gene ID" value="ACAC_0000740201"/>
</dbReference>
<name>A0A0K0DAQ9_ANGCA</name>
<protein>
    <submittedName>
        <fullName evidence="2">Uncharacterized protein</fullName>
    </submittedName>
</protein>
<keyword evidence="1" id="KW-1185">Reference proteome</keyword>
<reference evidence="2" key="2">
    <citation type="submission" date="2017-02" db="UniProtKB">
        <authorList>
            <consortium name="WormBaseParasite"/>
        </authorList>
    </citation>
    <scope>IDENTIFICATION</scope>
</reference>
<accession>A0A0K0DAQ9</accession>
<dbReference type="AlphaFoldDB" id="A0A0K0DAQ9"/>
<sequence>MALLFCSHIGLIDGVIIKQGNFRQVIHDLTNIGNTPEISYVLKCQFLLFLREVAIDQNDTLANGTPDLYQYKIPIASFPLSKSKQIKYA</sequence>
<organism evidence="1 2">
    <name type="scientific">Angiostrongylus cantonensis</name>
    <name type="common">Rat lungworm</name>
    <dbReference type="NCBI Taxonomy" id="6313"/>
    <lineage>
        <taxon>Eukaryota</taxon>
        <taxon>Metazoa</taxon>
        <taxon>Ecdysozoa</taxon>
        <taxon>Nematoda</taxon>
        <taxon>Chromadorea</taxon>
        <taxon>Rhabditida</taxon>
        <taxon>Rhabditina</taxon>
        <taxon>Rhabditomorpha</taxon>
        <taxon>Strongyloidea</taxon>
        <taxon>Metastrongylidae</taxon>
        <taxon>Angiostrongylus</taxon>
    </lineage>
</organism>
<dbReference type="Proteomes" id="UP000035642">
    <property type="component" value="Unassembled WGS sequence"/>
</dbReference>
<evidence type="ECO:0000313" key="2">
    <source>
        <dbReference type="WBParaSite" id="ACAC_0000740201-mRNA-1"/>
    </source>
</evidence>